<dbReference type="SUPFAM" id="SSF56672">
    <property type="entry name" value="DNA/RNA polymerases"/>
    <property type="match status" value="1"/>
</dbReference>
<comment type="caution">
    <text evidence="3">The sequence shown here is derived from an EMBL/GenBank/DDBJ whole genome shotgun (WGS) entry which is preliminary data.</text>
</comment>
<dbReference type="STRING" id="210143.A0A1R3FUP1"/>
<dbReference type="InterPro" id="IPR043502">
    <property type="entry name" value="DNA/RNA_pol_sf"/>
</dbReference>
<evidence type="ECO:0000259" key="1">
    <source>
        <dbReference type="Pfam" id="PF07727"/>
    </source>
</evidence>
<name>A0A1R3FUP1_COCAP</name>
<dbReference type="AlphaFoldDB" id="A0A1R3FUP1"/>
<proteinExistence type="predicted"/>
<dbReference type="OrthoDB" id="996302at2759"/>
<evidence type="ECO:0000313" key="4">
    <source>
        <dbReference type="Proteomes" id="UP000188268"/>
    </source>
</evidence>
<keyword evidence="3" id="KW-0548">Nucleotidyltransferase</keyword>
<sequence>MPLSVLNNQTPYEVLFGKVPSYDHLCTFGCLYYGHVNSKPRDKCAFRSKPGIFVGYPHGQKGYRVYDLESKVIYSSRDVQFFESIYPFASTNDGNIDPQGHNSSFGLVDQSPFDYENQEVGISLPTTLSHSSPTLDADVEVSPQNHTNLDQPTLEVTTHVPDNSDQPLISPAKSHNFATKRTRQVSKTLSGYDYTLPPSLLPASSTSHSPAPSANSTVYPLSHTISYSKFFNTHVAFLAAISSIDEPKSFSQAVKHVHWRDAMEKEISALEANHTWTLTSLPPVKRAIDSKWIYKVKFNPDGTVERYKARLVAKGYTQIEGVDFHETFAPVAKLVTIQCLLAVASVRNWELHQLDVNNAFLHGDLEEEVYMKIPQDFAKQGEHRVCRLQKSLYGLKQASRNWYQKFTQALLTAGFIQSTSDHSLFTSTQGESYIAVLIYVDDVIVTGNDSTKIAWLKEYLNTKFQIKDLGQLKYFLGLEVARSPIGIALNQRKYILDILAESGLTG</sequence>
<dbReference type="Proteomes" id="UP000188268">
    <property type="component" value="Unassembled WGS sequence"/>
</dbReference>
<feature type="domain" description="Reverse transcriptase Ty1/copia-type" evidence="1">
    <location>
        <begin position="273"/>
        <end position="506"/>
    </location>
</feature>
<dbReference type="EMBL" id="AWWV01016469">
    <property type="protein sequence ID" value="OMO49485.1"/>
    <property type="molecule type" value="Genomic_DNA"/>
</dbReference>
<keyword evidence="4" id="KW-1185">Reference proteome</keyword>
<gene>
    <name evidence="3" type="ORF">CCACVL1_30977</name>
</gene>
<keyword evidence="3" id="KW-0808">Transferase</keyword>
<dbReference type="Pfam" id="PF25597">
    <property type="entry name" value="SH3_retrovirus"/>
    <property type="match status" value="1"/>
</dbReference>
<accession>A0A1R3FUP1</accession>
<dbReference type="Pfam" id="PF07727">
    <property type="entry name" value="RVT_2"/>
    <property type="match status" value="1"/>
</dbReference>
<dbReference type="PANTHER" id="PTHR43383:SF2">
    <property type="entry name" value="AMIDOHYDROLASE 2 FAMILY PROTEIN"/>
    <property type="match status" value="1"/>
</dbReference>
<evidence type="ECO:0000259" key="2">
    <source>
        <dbReference type="Pfam" id="PF25597"/>
    </source>
</evidence>
<organism evidence="3 4">
    <name type="scientific">Corchorus capsularis</name>
    <name type="common">Jute</name>
    <dbReference type="NCBI Taxonomy" id="210143"/>
    <lineage>
        <taxon>Eukaryota</taxon>
        <taxon>Viridiplantae</taxon>
        <taxon>Streptophyta</taxon>
        <taxon>Embryophyta</taxon>
        <taxon>Tracheophyta</taxon>
        <taxon>Spermatophyta</taxon>
        <taxon>Magnoliopsida</taxon>
        <taxon>eudicotyledons</taxon>
        <taxon>Gunneridae</taxon>
        <taxon>Pentapetalae</taxon>
        <taxon>rosids</taxon>
        <taxon>malvids</taxon>
        <taxon>Malvales</taxon>
        <taxon>Malvaceae</taxon>
        <taxon>Grewioideae</taxon>
        <taxon>Apeibeae</taxon>
        <taxon>Corchorus</taxon>
    </lineage>
</organism>
<dbReference type="GO" id="GO:0003964">
    <property type="term" value="F:RNA-directed DNA polymerase activity"/>
    <property type="evidence" value="ECO:0007669"/>
    <property type="project" value="UniProtKB-KW"/>
</dbReference>
<evidence type="ECO:0000313" key="3">
    <source>
        <dbReference type="EMBL" id="OMO49485.1"/>
    </source>
</evidence>
<reference evidence="3 4" key="1">
    <citation type="submission" date="2013-09" db="EMBL/GenBank/DDBJ databases">
        <title>Corchorus capsularis genome sequencing.</title>
        <authorList>
            <person name="Alam M."/>
            <person name="Haque M.S."/>
            <person name="Islam M.S."/>
            <person name="Emdad E.M."/>
            <person name="Islam M.M."/>
            <person name="Ahmed B."/>
            <person name="Halim A."/>
            <person name="Hossen Q.M.M."/>
            <person name="Hossain M.Z."/>
            <person name="Ahmed R."/>
            <person name="Khan M.M."/>
            <person name="Islam R."/>
            <person name="Rashid M.M."/>
            <person name="Khan S.A."/>
            <person name="Rahman M.S."/>
            <person name="Alam M."/>
        </authorList>
    </citation>
    <scope>NUCLEOTIDE SEQUENCE [LARGE SCALE GENOMIC DNA]</scope>
    <source>
        <strain evidence="4">cv. CVL-1</strain>
        <tissue evidence="3">Whole seedling</tissue>
    </source>
</reference>
<feature type="domain" description="Retroviral polymerase SH3-like" evidence="2">
    <location>
        <begin position="30"/>
        <end position="91"/>
    </location>
</feature>
<keyword evidence="3" id="KW-0695">RNA-directed DNA polymerase</keyword>
<dbReference type="PANTHER" id="PTHR43383">
    <property type="entry name" value="NODULIN 6"/>
    <property type="match status" value="1"/>
</dbReference>
<dbReference type="InterPro" id="IPR057670">
    <property type="entry name" value="SH3_retrovirus"/>
</dbReference>
<dbReference type="Gramene" id="OMO49485">
    <property type="protein sequence ID" value="OMO49485"/>
    <property type="gene ID" value="CCACVL1_30977"/>
</dbReference>
<protein>
    <submittedName>
        <fullName evidence="3">Reverse transcriptase, RNA-dependent DNA polymerase</fullName>
    </submittedName>
</protein>
<dbReference type="InterPro" id="IPR013103">
    <property type="entry name" value="RVT_2"/>
</dbReference>